<feature type="binding site" evidence="3">
    <location>
        <position position="227"/>
    </location>
    <ligand>
        <name>dimethylallyl diphosphate</name>
        <dbReference type="ChEBI" id="CHEBI:57623"/>
    </ligand>
</feature>
<feature type="binding site" evidence="3">
    <location>
        <position position="298"/>
    </location>
    <ligand>
        <name>dimethylallyl diphosphate</name>
        <dbReference type="ChEBI" id="CHEBI:57623"/>
    </ligand>
</feature>
<gene>
    <name evidence="4" type="ORF">DHEL01_v206602</name>
</gene>
<protein>
    <submittedName>
        <fullName evidence="4">Aromatic prenyltransferase</fullName>
    </submittedName>
</protein>
<dbReference type="InterPro" id="IPR017795">
    <property type="entry name" value="ABBA_NscD-like"/>
</dbReference>
<dbReference type="PANTHER" id="PTHR40627">
    <property type="entry name" value="INDOLE PRENYLTRANSFERASE TDIB-RELATED"/>
    <property type="match status" value="1"/>
</dbReference>
<reference evidence="4" key="1">
    <citation type="submission" date="2017-09" db="EMBL/GenBank/DDBJ databases">
        <title>Polyketide synthases of a Diaporthe helianthi virulent isolate.</title>
        <authorList>
            <person name="Baroncelli R."/>
        </authorList>
    </citation>
    <scope>NUCLEOTIDE SEQUENCE [LARGE SCALE GENOMIC DNA]</scope>
    <source>
        <strain evidence="4">7/96</strain>
    </source>
</reference>
<name>A0A2P5HXM7_DIAHE</name>
<organism evidence="4 5">
    <name type="scientific">Diaporthe helianthi</name>
    <dbReference type="NCBI Taxonomy" id="158607"/>
    <lineage>
        <taxon>Eukaryota</taxon>
        <taxon>Fungi</taxon>
        <taxon>Dikarya</taxon>
        <taxon>Ascomycota</taxon>
        <taxon>Pezizomycotina</taxon>
        <taxon>Sordariomycetes</taxon>
        <taxon>Sordariomycetidae</taxon>
        <taxon>Diaporthales</taxon>
        <taxon>Diaporthaceae</taxon>
        <taxon>Diaporthe</taxon>
    </lineage>
</organism>
<dbReference type="InParanoid" id="A0A2P5HXM7"/>
<dbReference type="InterPro" id="IPR033964">
    <property type="entry name" value="ABBA"/>
</dbReference>
<dbReference type="PIRSF" id="PIRSF000509">
    <property type="entry name" value="Trp_DMAT"/>
    <property type="match status" value="1"/>
</dbReference>
<evidence type="ECO:0000313" key="4">
    <source>
        <dbReference type="EMBL" id="POS75006.1"/>
    </source>
</evidence>
<dbReference type="InterPro" id="IPR012148">
    <property type="entry name" value="ABBA_DMATS-like"/>
</dbReference>
<evidence type="ECO:0000256" key="2">
    <source>
        <dbReference type="ARBA" id="ARBA00022679"/>
    </source>
</evidence>
<comment type="similarity">
    <text evidence="1">Belongs to the tryptophan dimethylallyltransferase family.</text>
</comment>
<feature type="binding site" evidence="3">
    <location>
        <position position="294"/>
    </location>
    <ligand>
        <name>dimethylallyl diphosphate</name>
        <dbReference type="ChEBI" id="CHEBI:57623"/>
    </ligand>
</feature>
<dbReference type="CDD" id="cd13929">
    <property type="entry name" value="PT-DMATS_CymD"/>
    <property type="match status" value="1"/>
</dbReference>
<feature type="binding site" evidence="3">
    <location>
        <position position="445"/>
    </location>
    <ligand>
        <name>dimethylallyl diphosphate</name>
        <dbReference type="ChEBI" id="CHEBI:57623"/>
    </ligand>
</feature>
<feature type="binding site" evidence="3">
    <location>
        <position position="296"/>
    </location>
    <ligand>
        <name>dimethylallyl diphosphate</name>
        <dbReference type="ChEBI" id="CHEBI:57623"/>
    </ligand>
</feature>
<accession>A0A2P5HXM7</accession>
<dbReference type="Pfam" id="PF11991">
    <property type="entry name" value="Trp_DMAT"/>
    <property type="match status" value="1"/>
</dbReference>
<dbReference type="AlphaFoldDB" id="A0A2P5HXM7"/>
<feature type="binding site" evidence="3">
    <location>
        <position position="225"/>
    </location>
    <ligand>
        <name>dimethylallyl diphosphate</name>
        <dbReference type="ChEBI" id="CHEBI:57623"/>
    </ligand>
</feature>
<feature type="binding site" evidence="3">
    <location>
        <position position="229"/>
    </location>
    <ligand>
        <name>L-tryptophan</name>
        <dbReference type="ChEBI" id="CHEBI:57912"/>
    </ligand>
</feature>
<dbReference type="SFLD" id="SFLDG01162">
    <property type="entry name" value="I"/>
    <property type="match status" value="1"/>
</dbReference>
<evidence type="ECO:0000256" key="3">
    <source>
        <dbReference type="PIRSR" id="PIRSR000509-1"/>
    </source>
</evidence>
<dbReference type="NCBIfam" id="TIGR03429">
    <property type="entry name" value="arom_pren_DMATS"/>
    <property type="match status" value="1"/>
</dbReference>
<evidence type="ECO:0000313" key="5">
    <source>
        <dbReference type="Proteomes" id="UP000094444"/>
    </source>
</evidence>
<dbReference type="GO" id="GO:0009820">
    <property type="term" value="P:alkaloid metabolic process"/>
    <property type="evidence" value="ECO:0007669"/>
    <property type="project" value="InterPro"/>
</dbReference>
<dbReference type="Proteomes" id="UP000094444">
    <property type="component" value="Unassembled WGS sequence"/>
</dbReference>
<proteinExistence type="inferred from homology"/>
<feature type="binding site" evidence="3">
    <location>
        <position position="374"/>
    </location>
    <ligand>
        <name>dimethylallyl diphosphate</name>
        <dbReference type="ChEBI" id="CHEBI:57623"/>
    </ligand>
</feature>
<dbReference type="SFLD" id="SFLDS00036">
    <property type="entry name" value="Aromatic_Prenyltransferase"/>
    <property type="match status" value="1"/>
</dbReference>
<dbReference type="GO" id="GO:0016765">
    <property type="term" value="F:transferase activity, transferring alkyl or aryl (other than methyl) groups"/>
    <property type="evidence" value="ECO:0007669"/>
    <property type="project" value="InterPro"/>
</dbReference>
<keyword evidence="2" id="KW-0808">Transferase</keyword>
<dbReference type="OrthoDB" id="3354387at2759"/>
<dbReference type="EMBL" id="MAVT02000544">
    <property type="protein sequence ID" value="POS75006.1"/>
    <property type="molecule type" value="Genomic_DNA"/>
</dbReference>
<dbReference type="PANTHER" id="PTHR40627:SF4">
    <property type="entry name" value="PRENYLTRANSFERASE ASQH1-RELATED"/>
    <property type="match status" value="1"/>
</dbReference>
<feature type="binding site" evidence="3">
    <location>
        <position position="136"/>
    </location>
    <ligand>
        <name>dimethylallyl diphosphate</name>
        <dbReference type="ChEBI" id="CHEBI:57623"/>
    </ligand>
</feature>
<evidence type="ECO:0000256" key="1">
    <source>
        <dbReference type="ARBA" id="ARBA00010209"/>
    </source>
</evidence>
<sequence>MQVISRVPAALPRPKGKTELKQDQHIKVVSIKRPLDLETPQPWETVNATIQFRNEDTQYWWDRTGRMFAKLIQRAGYSATEQYRELIFYALFVAPELGKAPDAQGNVQGWRSPGTPDSTPIDFSWEWGTGHNGTVRYSFECIGPHAGTDLDPLNSFATDAWIQRLRDQGMVPGLDLEWYDHFTKAILPSREMKREKTAEVFIEETTPKAGVVVALDIEKTGPVMKMYIYPGLKALELGISNLELVQRAIRGLPKAQYESLACEPLLQYLSEGTERWGFETGILSIDCLEPSRARVKLYVRARHTSLEYMMDCLTMGGRLSKDGLGEQALADMKDFWLAFLADAPDRLPDDAPGRASPGFYYTLGAGKPVSAKMYVSPTYFCKSDTEVLARLRGYFSTRRSDMSQVDNYEAALHDIFGKKTLDDRCGSHYYVGCALAKNQLRVVTYLSPQSFDCEKDLIRERASAALE</sequence>
<comment type="caution">
    <text evidence="4">The sequence shown here is derived from an EMBL/GenBank/DDBJ whole genome shotgun (WGS) entry which is preliminary data.</text>
</comment>
<keyword evidence="5" id="KW-1185">Reference proteome</keyword>